<name>A0A3B0ARP8_9BACL</name>
<organism evidence="1 2">
    <name type="scientific">Paenibacillus ginsengarvi</name>
    <dbReference type="NCBI Taxonomy" id="400777"/>
    <lineage>
        <taxon>Bacteria</taxon>
        <taxon>Bacillati</taxon>
        <taxon>Bacillota</taxon>
        <taxon>Bacilli</taxon>
        <taxon>Bacillales</taxon>
        <taxon>Paenibacillaceae</taxon>
        <taxon>Paenibacillus</taxon>
    </lineage>
</organism>
<evidence type="ECO:0000313" key="1">
    <source>
        <dbReference type="EMBL" id="RKN61986.1"/>
    </source>
</evidence>
<dbReference type="OrthoDB" id="2719516at2"/>
<dbReference type="RefSeq" id="WP_120751922.1">
    <property type="nucleotide sequence ID" value="NZ_RBAH01000050.1"/>
</dbReference>
<proteinExistence type="predicted"/>
<dbReference type="SUPFAM" id="SSF88697">
    <property type="entry name" value="PUA domain-like"/>
    <property type="match status" value="1"/>
</dbReference>
<keyword evidence="2" id="KW-1185">Reference proteome</keyword>
<comment type="caution">
    <text evidence="1">The sequence shown here is derived from an EMBL/GenBank/DDBJ whole genome shotgun (WGS) entry which is preliminary data.</text>
</comment>
<reference evidence="1 2" key="1">
    <citation type="journal article" date="2007" name="Int. J. Syst. Evol. Microbiol.">
        <title>Paenibacillus ginsengarvi sp. nov., isolated from soil from ginseng cultivation.</title>
        <authorList>
            <person name="Yoon M.H."/>
            <person name="Ten L.N."/>
            <person name="Im W.T."/>
        </authorList>
    </citation>
    <scope>NUCLEOTIDE SEQUENCE [LARGE SCALE GENOMIC DNA]</scope>
    <source>
        <strain evidence="1 2">KCTC 13059</strain>
    </source>
</reference>
<dbReference type="Proteomes" id="UP000282311">
    <property type="component" value="Unassembled WGS sequence"/>
</dbReference>
<sequence length="112" mass="12807">MSEALPPKTCSIDRLVTVKEDVAKVLNGAKTATRRNGRYADPGEIMEHGGKKFEVYNVYQQMLGDMSDEDARREGFPEMESYKAYILSLHKGMPWIPQAKVWVHEFRDIEGD</sequence>
<accession>A0A3B0ARP8</accession>
<evidence type="ECO:0000313" key="2">
    <source>
        <dbReference type="Proteomes" id="UP000282311"/>
    </source>
</evidence>
<dbReference type="CDD" id="cd06552">
    <property type="entry name" value="ASCH_yqfb_like"/>
    <property type="match status" value="1"/>
</dbReference>
<dbReference type="EMBL" id="RBAH01000050">
    <property type="protein sequence ID" value="RKN61986.1"/>
    <property type="molecule type" value="Genomic_DNA"/>
</dbReference>
<dbReference type="InterPro" id="IPR015947">
    <property type="entry name" value="PUA-like_sf"/>
</dbReference>
<gene>
    <name evidence="1" type="ORF">D7M11_35060</name>
</gene>
<dbReference type="AlphaFoldDB" id="A0A3B0ARP8"/>
<protein>
    <submittedName>
        <fullName evidence="1">ASCH domain-containing protein</fullName>
    </submittedName>
</protein>